<dbReference type="InterPro" id="IPR017432">
    <property type="entry name" value="Distrobrevin"/>
</dbReference>
<dbReference type="Proteomes" id="UP001501920">
    <property type="component" value="Chromosome 4"/>
</dbReference>
<dbReference type="SMART" id="SM00291">
    <property type="entry name" value="ZnF_ZZ"/>
    <property type="match status" value="1"/>
</dbReference>
<dbReference type="PROSITE" id="PS50135">
    <property type="entry name" value="ZF_ZZ_2"/>
    <property type="match status" value="1"/>
</dbReference>
<dbReference type="InterPro" id="IPR043145">
    <property type="entry name" value="Znf_ZZ_sf"/>
</dbReference>
<keyword evidence="6" id="KW-0862">Zinc</keyword>
<dbReference type="CDD" id="cd16244">
    <property type="entry name" value="EFh_DTN"/>
    <property type="match status" value="1"/>
</dbReference>
<keyword evidence="13" id="KW-1185">Reference proteome</keyword>
<keyword evidence="4" id="KW-0479">Metal-binding</keyword>
<dbReference type="CDD" id="cd02334">
    <property type="entry name" value="ZZ_dystrophin"/>
    <property type="match status" value="1"/>
</dbReference>
<dbReference type="Pfam" id="PF09069">
    <property type="entry name" value="EF-hand_3"/>
    <property type="match status" value="1"/>
</dbReference>
<keyword evidence="7" id="KW-0175">Coiled coil</keyword>
<name>A0A3B4CNK6_PYGNA</name>
<reference evidence="12" key="3">
    <citation type="submission" date="2025-09" db="UniProtKB">
        <authorList>
            <consortium name="Ensembl"/>
        </authorList>
    </citation>
    <scope>IDENTIFICATION</scope>
</reference>
<evidence type="ECO:0000313" key="13">
    <source>
        <dbReference type="Proteomes" id="UP001501920"/>
    </source>
</evidence>
<evidence type="ECO:0000256" key="7">
    <source>
        <dbReference type="ARBA" id="ARBA00023054"/>
    </source>
</evidence>
<evidence type="ECO:0000313" key="12">
    <source>
        <dbReference type="Ensembl" id="ENSPNAP00000013622.2"/>
    </source>
</evidence>
<dbReference type="PANTHER" id="PTHR12268">
    <property type="entry name" value="E3 UBIQUITIN-PROTEIN LIGASE KCMF1"/>
    <property type="match status" value="1"/>
</dbReference>
<reference evidence="12" key="2">
    <citation type="submission" date="2025-08" db="UniProtKB">
        <authorList>
            <consortium name="Ensembl"/>
        </authorList>
    </citation>
    <scope>IDENTIFICATION</scope>
</reference>
<keyword evidence="5 9" id="KW-0863">Zinc-finger</keyword>
<dbReference type="GO" id="GO:0005886">
    <property type="term" value="C:plasma membrane"/>
    <property type="evidence" value="ECO:0007669"/>
    <property type="project" value="TreeGrafter"/>
</dbReference>
<dbReference type="PANTHER" id="PTHR12268:SF22">
    <property type="entry name" value="DYSTROBREVIN BETA"/>
    <property type="match status" value="1"/>
</dbReference>
<dbReference type="GO" id="GO:0045202">
    <property type="term" value="C:synapse"/>
    <property type="evidence" value="ECO:0007669"/>
    <property type="project" value="TreeGrafter"/>
</dbReference>
<dbReference type="GO" id="GO:0005737">
    <property type="term" value="C:cytoplasm"/>
    <property type="evidence" value="ECO:0007669"/>
    <property type="project" value="UniProtKB-SubCell"/>
</dbReference>
<dbReference type="GO" id="GO:0008270">
    <property type="term" value="F:zinc ion binding"/>
    <property type="evidence" value="ECO:0007669"/>
    <property type="project" value="UniProtKB-KW"/>
</dbReference>
<dbReference type="SUPFAM" id="SSF57850">
    <property type="entry name" value="RING/U-box"/>
    <property type="match status" value="1"/>
</dbReference>
<dbReference type="Pfam" id="PF00569">
    <property type="entry name" value="ZZ"/>
    <property type="match status" value="1"/>
</dbReference>
<dbReference type="InterPro" id="IPR050774">
    <property type="entry name" value="KCMF1/Dystrophin"/>
</dbReference>
<feature type="region of interest" description="Disordered" evidence="10">
    <location>
        <begin position="485"/>
        <end position="536"/>
    </location>
</feature>
<dbReference type="AlphaFoldDB" id="A0A3B4CNK6"/>
<dbReference type="FunFam" id="1.10.238.10:FF:000016">
    <property type="entry name" value="Dystrobrevin alpha"/>
    <property type="match status" value="1"/>
</dbReference>
<keyword evidence="3 8" id="KW-0963">Cytoplasm</keyword>
<dbReference type="InterPro" id="IPR015153">
    <property type="entry name" value="EF-hand_dom_typ1"/>
</dbReference>
<evidence type="ECO:0000256" key="6">
    <source>
        <dbReference type="ARBA" id="ARBA00022833"/>
    </source>
</evidence>
<evidence type="ECO:0000256" key="5">
    <source>
        <dbReference type="ARBA" id="ARBA00022771"/>
    </source>
</evidence>
<evidence type="ECO:0000256" key="4">
    <source>
        <dbReference type="ARBA" id="ARBA00022723"/>
    </source>
</evidence>
<dbReference type="Pfam" id="PF09068">
    <property type="entry name" value="EF-hand_2"/>
    <property type="match status" value="1"/>
</dbReference>
<evidence type="ECO:0000256" key="8">
    <source>
        <dbReference type="PIRNR" id="PIRNR038204"/>
    </source>
</evidence>
<evidence type="ECO:0000256" key="2">
    <source>
        <dbReference type="ARBA" id="ARBA00009563"/>
    </source>
</evidence>
<organism evidence="12 13">
    <name type="scientific">Pygocentrus nattereri</name>
    <name type="common">Red-bellied piranha</name>
    <dbReference type="NCBI Taxonomy" id="42514"/>
    <lineage>
        <taxon>Eukaryota</taxon>
        <taxon>Metazoa</taxon>
        <taxon>Chordata</taxon>
        <taxon>Craniata</taxon>
        <taxon>Vertebrata</taxon>
        <taxon>Euteleostomi</taxon>
        <taxon>Actinopterygii</taxon>
        <taxon>Neopterygii</taxon>
        <taxon>Teleostei</taxon>
        <taxon>Ostariophysi</taxon>
        <taxon>Characiformes</taxon>
        <taxon>Characoidei</taxon>
        <taxon>Pygocentrus</taxon>
    </lineage>
</organism>
<dbReference type="PROSITE" id="PS01357">
    <property type="entry name" value="ZF_ZZ_1"/>
    <property type="match status" value="1"/>
</dbReference>
<feature type="domain" description="ZZ-type" evidence="11">
    <location>
        <begin position="238"/>
        <end position="294"/>
    </location>
</feature>
<dbReference type="GO" id="GO:0099536">
    <property type="term" value="P:synaptic signaling"/>
    <property type="evidence" value="ECO:0007669"/>
    <property type="project" value="TreeGrafter"/>
</dbReference>
<dbReference type="PIRSF" id="PIRSF038204">
    <property type="entry name" value="Distrobrevin"/>
    <property type="match status" value="1"/>
</dbReference>
<dbReference type="InterPro" id="IPR000433">
    <property type="entry name" value="Znf_ZZ"/>
</dbReference>
<dbReference type="Ensembl" id="ENSPNAT00000021278.2">
    <property type="protein sequence ID" value="ENSPNAP00000013622.2"/>
    <property type="gene ID" value="ENSPNAG00000019536.2"/>
</dbReference>
<comment type="similarity">
    <text evidence="2 8">Belongs to the dystrophin family. Dystrobrevin subfamily.</text>
</comment>
<protein>
    <recommendedName>
        <fullName evidence="8">Dystrobrevin</fullName>
    </recommendedName>
</protein>
<dbReference type="SUPFAM" id="SSF47473">
    <property type="entry name" value="EF-hand"/>
    <property type="match status" value="2"/>
</dbReference>
<accession>A0A3B4CNK6</accession>
<evidence type="ECO:0000256" key="1">
    <source>
        <dbReference type="ARBA" id="ARBA00004496"/>
    </source>
</evidence>
<evidence type="ECO:0000256" key="10">
    <source>
        <dbReference type="SAM" id="MobiDB-lite"/>
    </source>
</evidence>
<dbReference type="InterPro" id="IPR015154">
    <property type="entry name" value="EF-hand_dom_typ2"/>
</dbReference>
<comment type="subcellular location">
    <subcellularLocation>
        <location evidence="1 8">Cytoplasm</location>
    </subcellularLocation>
</comment>
<dbReference type="Gene3D" id="1.10.238.10">
    <property type="entry name" value="EF-hand"/>
    <property type="match status" value="2"/>
</dbReference>
<dbReference type="GeneTree" id="ENSGT00940000153897"/>
<evidence type="ECO:0000256" key="9">
    <source>
        <dbReference type="PROSITE-ProRule" id="PRU00228"/>
    </source>
</evidence>
<dbReference type="Gene3D" id="3.30.60.90">
    <property type="match status" value="1"/>
</dbReference>
<dbReference type="FunFam" id="1.10.238.10:FF:000014">
    <property type="entry name" value="Dystrobrevin alpha"/>
    <property type="match status" value="1"/>
</dbReference>
<evidence type="ECO:0000259" key="11">
    <source>
        <dbReference type="PROSITE" id="PS50135"/>
    </source>
</evidence>
<proteinExistence type="inferred from homology"/>
<evidence type="ECO:0000256" key="3">
    <source>
        <dbReference type="ARBA" id="ARBA00022490"/>
    </source>
</evidence>
<sequence>MIEEGGRTGKTMAEKRQIFTEMRSQNFDMIRLSTYRTACKLRFVQKKCNLHLMDVWNMIEAFRDNGLNTLDHNTELSVSRLETIISSIYYQLNKRLPTTHQINVQQSINLLFNFLLAAHDSEGQGKLTVFSVKVMLAIMCAGKIVDKLRYIFSQISDANGAMTLSKFDHFLREGLKLPSAVFEGPSFGYTEHSAHACFPQQKKVMLNTFLDTIMVDPPPQCLVWLLLMHRLANVENVFHPVGCSYCRSDGMVGFRYRCQQCFNYQLCQNCFWRGHASGNHSDHHQMKEHSSWKSPAKKLGHAISKSFGCVSNREPPHPMFPENPERPLDLANIVVQGIAAAQRMNEEHALIAAYVDRLRTSPRALDSPSRMDEEHRLIARYASRLAADPSNAAVNSDLQVMMKQLMWLCLCREILQEIQRLRLEHEQASQPTPEKAQQNPTLLAELRLLRQRKDELEQRMSALQESRRELMVQLEGLMKLLKEEEQRQAAQAAGSPQTSPGQGSSRAIPMPIRSAGTTPTHTGHAPSHMPQDSLSGVGGDVQEAFAQGARRNLRNDLLVAADSITNTMSSLVKELHTVEDGGDEEDERLQNGKDRGTLIALLRTALQH</sequence>
<reference evidence="12 13" key="1">
    <citation type="submission" date="2020-10" db="EMBL/GenBank/DDBJ databases">
        <title>Pygocentrus nattereri (red-bellied piranha) genome, fPygNat1, primary haplotype.</title>
        <authorList>
            <person name="Myers G."/>
            <person name="Meyer A."/>
            <person name="Karagic N."/>
            <person name="Pippel M."/>
            <person name="Winkler S."/>
            <person name="Tracey A."/>
            <person name="Wood J."/>
            <person name="Formenti G."/>
            <person name="Howe K."/>
            <person name="Fedrigo O."/>
            <person name="Jarvis E.D."/>
        </authorList>
    </citation>
    <scope>NUCLEOTIDE SEQUENCE [LARGE SCALE GENOMIC DNA]</scope>
</reference>
<dbReference type="InterPro" id="IPR011992">
    <property type="entry name" value="EF-hand-dom_pair"/>
</dbReference>
<feature type="compositionally biased region" description="Low complexity" evidence="10">
    <location>
        <begin position="488"/>
        <end position="505"/>
    </location>
</feature>